<dbReference type="InterPro" id="IPR027417">
    <property type="entry name" value="P-loop_NTPase"/>
</dbReference>
<dbReference type="GO" id="GO:0005524">
    <property type="term" value="F:ATP binding"/>
    <property type="evidence" value="ECO:0007669"/>
    <property type="project" value="InterPro"/>
</dbReference>
<dbReference type="GO" id="GO:0009378">
    <property type="term" value="F:four-way junction helicase activity"/>
    <property type="evidence" value="ECO:0007669"/>
    <property type="project" value="TreeGrafter"/>
</dbReference>
<dbReference type="PANTHER" id="PTHR13710">
    <property type="entry name" value="DNA HELICASE RECQ FAMILY MEMBER"/>
    <property type="match status" value="1"/>
</dbReference>
<evidence type="ECO:0000259" key="2">
    <source>
        <dbReference type="PROSITE" id="PS51192"/>
    </source>
</evidence>
<dbReference type="EMBL" id="ML119838">
    <property type="protein sequence ID" value="RPA72972.1"/>
    <property type="molecule type" value="Genomic_DNA"/>
</dbReference>
<feature type="non-terminal residue" evidence="3">
    <location>
        <position position="118"/>
    </location>
</feature>
<dbReference type="PANTHER" id="PTHR13710:SF154">
    <property type="entry name" value="RECQ HELICASE, PUTATIVE (AFU_ORTHOLOGUE AFUA_6G14720)-RELATED"/>
    <property type="match status" value="1"/>
</dbReference>
<dbReference type="Pfam" id="PF00270">
    <property type="entry name" value="DEAD"/>
    <property type="match status" value="1"/>
</dbReference>
<protein>
    <recommendedName>
        <fullName evidence="2">Helicase ATP-binding domain-containing protein</fullName>
    </recommendedName>
</protein>
<comment type="similarity">
    <text evidence="1">Belongs to the helicase family. RecQ subfamily.</text>
</comment>
<dbReference type="GO" id="GO:0043138">
    <property type="term" value="F:3'-5' DNA helicase activity"/>
    <property type="evidence" value="ECO:0007669"/>
    <property type="project" value="TreeGrafter"/>
</dbReference>
<dbReference type="GO" id="GO:0003676">
    <property type="term" value="F:nucleic acid binding"/>
    <property type="evidence" value="ECO:0007669"/>
    <property type="project" value="InterPro"/>
</dbReference>
<sequence length="118" mass="13327">METGGGKTLLFFLPLKMQSARITIAIVPLIALMDDLAYRATSHGIEPLQFYEGLYYEDYVKLSGSKLIIVSQDAVHLPKFKKLAHKLHAEGRLDRIVIDEVHMTVTDQDFRVNLARIG</sequence>
<dbReference type="PROSITE" id="PS51192">
    <property type="entry name" value="HELICASE_ATP_BIND_1"/>
    <property type="match status" value="1"/>
</dbReference>
<gene>
    <name evidence="3" type="ORF">BJ508DRAFT_189550</name>
</gene>
<dbReference type="Proteomes" id="UP000275078">
    <property type="component" value="Unassembled WGS sequence"/>
</dbReference>
<dbReference type="InterPro" id="IPR011545">
    <property type="entry name" value="DEAD/DEAH_box_helicase_dom"/>
</dbReference>
<keyword evidence="4" id="KW-1185">Reference proteome</keyword>
<dbReference type="InterPro" id="IPR014001">
    <property type="entry name" value="Helicase_ATP-bd"/>
</dbReference>
<dbReference type="GO" id="GO:0005737">
    <property type="term" value="C:cytoplasm"/>
    <property type="evidence" value="ECO:0007669"/>
    <property type="project" value="TreeGrafter"/>
</dbReference>
<evidence type="ECO:0000256" key="1">
    <source>
        <dbReference type="ARBA" id="ARBA00005446"/>
    </source>
</evidence>
<dbReference type="OrthoDB" id="2608216at2759"/>
<dbReference type="SUPFAM" id="SSF52540">
    <property type="entry name" value="P-loop containing nucleoside triphosphate hydrolases"/>
    <property type="match status" value="1"/>
</dbReference>
<dbReference type="AlphaFoldDB" id="A0A3N4HFQ4"/>
<dbReference type="GO" id="GO:0005694">
    <property type="term" value="C:chromosome"/>
    <property type="evidence" value="ECO:0007669"/>
    <property type="project" value="TreeGrafter"/>
</dbReference>
<dbReference type="GO" id="GO:0000724">
    <property type="term" value="P:double-strand break repair via homologous recombination"/>
    <property type="evidence" value="ECO:0007669"/>
    <property type="project" value="TreeGrafter"/>
</dbReference>
<feature type="domain" description="Helicase ATP-binding" evidence="2">
    <location>
        <begin position="1"/>
        <end position="118"/>
    </location>
</feature>
<dbReference type="Gene3D" id="3.40.50.300">
    <property type="entry name" value="P-loop containing nucleotide triphosphate hydrolases"/>
    <property type="match status" value="1"/>
</dbReference>
<evidence type="ECO:0000313" key="3">
    <source>
        <dbReference type="EMBL" id="RPA72972.1"/>
    </source>
</evidence>
<proteinExistence type="inferred from homology"/>
<organism evidence="3 4">
    <name type="scientific">Ascobolus immersus RN42</name>
    <dbReference type="NCBI Taxonomy" id="1160509"/>
    <lineage>
        <taxon>Eukaryota</taxon>
        <taxon>Fungi</taxon>
        <taxon>Dikarya</taxon>
        <taxon>Ascomycota</taxon>
        <taxon>Pezizomycotina</taxon>
        <taxon>Pezizomycetes</taxon>
        <taxon>Pezizales</taxon>
        <taxon>Ascobolaceae</taxon>
        <taxon>Ascobolus</taxon>
    </lineage>
</organism>
<reference evidence="3 4" key="1">
    <citation type="journal article" date="2018" name="Nat. Ecol. Evol.">
        <title>Pezizomycetes genomes reveal the molecular basis of ectomycorrhizal truffle lifestyle.</title>
        <authorList>
            <person name="Murat C."/>
            <person name="Payen T."/>
            <person name="Noel B."/>
            <person name="Kuo A."/>
            <person name="Morin E."/>
            <person name="Chen J."/>
            <person name="Kohler A."/>
            <person name="Krizsan K."/>
            <person name="Balestrini R."/>
            <person name="Da Silva C."/>
            <person name="Montanini B."/>
            <person name="Hainaut M."/>
            <person name="Levati E."/>
            <person name="Barry K.W."/>
            <person name="Belfiori B."/>
            <person name="Cichocki N."/>
            <person name="Clum A."/>
            <person name="Dockter R.B."/>
            <person name="Fauchery L."/>
            <person name="Guy J."/>
            <person name="Iotti M."/>
            <person name="Le Tacon F."/>
            <person name="Lindquist E.A."/>
            <person name="Lipzen A."/>
            <person name="Malagnac F."/>
            <person name="Mello A."/>
            <person name="Molinier V."/>
            <person name="Miyauchi S."/>
            <person name="Poulain J."/>
            <person name="Riccioni C."/>
            <person name="Rubini A."/>
            <person name="Sitrit Y."/>
            <person name="Splivallo R."/>
            <person name="Traeger S."/>
            <person name="Wang M."/>
            <person name="Zifcakova L."/>
            <person name="Wipf D."/>
            <person name="Zambonelli A."/>
            <person name="Paolocci F."/>
            <person name="Nowrousian M."/>
            <person name="Ottonello S."/>
            <person name="Baldrian P."/>
            <person name="Spatafora J.W."/>
            <person name="Henrissat B."/>
            <person name="Nagy L.G."/>
            <person name="Aury J.M."/>
            <person name="Wincker P."/>
            <person name="Grigoriev I.V."/>
            <person name="Bonfante P."/>
            <person name="Martin F.M."/>
        </authorList>
    </citation>
    <scope>NUCLEOTIDE SEQUENCE [LARGE SCALE GENOMIC DNA]</scope>
    <source>
        <strain evidence="3 4">RN42</strain>
    </source>
</reference>
<evidence type="ECO:0000313" key="4">
    <source>
        <dbReference type="Proteomes" id="UP000275078"/>
    </source>
</evidence>
<name>A0A3N4HFQ4_ASCIM</name>
<accession>A0A3N4HFQ4</accession>